<name>A0A8S4QE73_9NEOP</name>
<protein>
    <submittedName>
        <fullName evidence="2">Jg22701 protein</fullName>
    </submittedName>
</protein>
<sequence>MKNILMALILCLTVHLVTSAPFINGISLILDRMKIGISKLVSDVKYDLENVFNCTIKAVDVLIHAREKNI</sequence>
<gene>
    <name evidence="2" type="primary">jg22701</name>
    <name evidence="2" type="ORF">PAEG_LOCUS1422</name>
</gene>
<keyword evidence="3" id="KW-1185">Reference proteome</keyword>
<evidence type="ECO:0000256" key="1">
    <source>
        <dbReference type="SAM" id="SignalP"/>
    </source>
</evidence>
<dbReference type="Proteomes" id="UP000838756">
    <property type="component" value="Unassembled WGS sequence"/>
</dbReference>
<dbReference type="EMBL" id="CAKXAJ010004984">
    <property type="protein sequence ID" value="CAH2208969.1"/>
    <property type="molecule type" value="Genomic_DNA"/>
</dbReference>
<feature type="signal peptide" evidence="1">
    <location>
        <begin position="1"/>
        <end position="19"/>
    </location>
</feature>
<keyword evidence="1" id="KW-0732">Signal</keyword>
<dbReference type="AlphaFoldDB" id="A0A8S4QE73"/>
<proteinExistence type="predicted"/>
<feature type="chain" id="PRO_5035865352" evidence="1">
    <location>
        <begin position="20"/>
        <end position="70"/>
    </location>
</feature>
<organism evidence="2 3">
    <name type="scientific">Pararge aegeria aegeria</name>
    <dbReference type="NCBI Taxonomy" id="348720"/>
    <lineage>
        <taxon>Eukaryota</taxon>
        <taxon>Metazoa</taxon>
        <taxon>Ecdysozoa</taxon>
        <taxon>Arthropoda</taxon>
        <taxon>Hexapoda</taxon>
        <taxon>Insecta</taxon>
        <taxon>Pterygota</taxon>
        <taxon>Neoptera</taxon>
        <taxon>Endopterygota</taxon>
        <taxon>Lepidoptera</taxon>
        <taxon>Glossata</taxon>
        <taxon>Ditrysia</taxon>
        <taxon>Papilionoidea</taxon>
        <taxon>Nymphalidae</taxon>
        <taxon>Satyrinae</taxon>
        <taxon>Satyrini</taxon>
        <taxon>Parargina</taxon>
        <taxon>Pararge</taxon>
    </lineage>
</organism>
<evidence type="ECO:0000313" key="3">
    <source>
        <dbReference type="Proteomes" id="UP000838756"/>
    </source>
</evidence>
<comment type="caution">
    <text evidence="2">The sequence shown here is derived from an EMBL/GenBank/DDBJ whole genome shotgun (WGS) entry which is preliminary data.</text>
</comment>
<evidence type="ECO:0000313" key="2">
    <source>
        <dbReference type="EMBL" id="CAH2208969.1"/>
    </source>
</evidence>
<reference evidence="2" key="1">
    <citation type="submission" date="2022-03" db="EMBL/GenBank/DDBJ databases">
        <authorList>
            <person name="Lindestad O."/>
        </authorList>
    </citation>
    <scope>NUCLEOTIDE SEQUENCE</scope>
</reference>
<accession>A0A8S4QE73</accession>